<evidence type="ECO:0000313" key="3">
    <source>
        <dbReference type="Proteomes" id="UP000315167"/>
    </source>
</evidence>
<reference evidence="2 3" key="1">
    <citation type="journal article" date="2015" name="Stand. Genomic Sci.">
        <title>Genomic Encyclopedia of Bacterial and Archaeal Type Strains, Phase III: the genomes of soil and plant-associated and newly described type strains.</title>
        <authorList>
            <person name="Whitman W.B."/>
            <person name="Woyke T."/>
            <person name="Klenk H.P."/>
            <person name="Zhou Y."/>
            <person name="Lilburn T.G."/>
            <person name="Beck B.J."/>
            <person name="De Vos P."/>
            <person name="Vandamme P."/>
            <person name="Eisen J.A."/>
            <person name="Garrity G."/>
            <person name="Hugenholtz P."/>
            <person name="Kyrpides N.C."/>
        </authorList>
    </citation>
    <scope>NUCLEOTIDE SEQUENCE [LARGE SCALE GENOMIC DNA]</scope>
    <source>
        <strain evidence="2 3">CGMCC 1.10821</strain>
    </source>
</reference>
<protein>
    <submittedName>
        <fullName evidence="2">Uncharacterized protein</fullName>
    </submittedName>
</protein>
<evidence type="ECO:0000256" key="1">
    <source>
        <dbReference type="SAM" id="Phobius"/>
    </source>
</evidence>
<dbReference type="EMBL" id="VLKN01000006">
    <property type="protein sequence ID" value="TWI01125.1"/>
    <property type="molecule type" value="Genomic_DNA"/>
</dbReference>
<gene>
    <name evidence="2" type="ORF">IP90_02749</name>
</gene>
<evidence type="ECO:0000313" key="2">
    <source>
        <dbReference type="EMBL" id="TWI01125.1"/>
    </source>
</evidence>
<feature type="transmembrane region" description="Helical" evidence="1">
    <location>
        <begin position="52"/>
        <end position="73"/>
    </location>
</feature>
<dbReference type="Proteomes" id="UP000315167">
    <property type="component" value="Unassembled WGS sequence"/>
</dbReference>
<organism evidence="2 3">
    <name type="scientific">Luteimonas cucumeris</name>
    <dbReference type="NCBI Taxonomy" id="985012"/>
    <lineage>
        <taxon>Bacteria</taxon>
        <taxon>Pseudomonadati</taxon>
        <taxon>Pseudomonadota</taxon>
        <taxon>Gammaproteobacteria</taxon>
        <taxon>Lysobacterales</taxon>
        <taxon>Lysobacteraceae</taxon>
        <taxon>Luteimonas</taxon>
    </lineage>
</organism>
<keyword evidence="1" id="KW-1133">Transmembrane helix</keyword>
<feature type="transmembrane region" description="Helical" evidence="1">
    <location>
        <begin position="22"/>
        <end position="40"/>
    </location>
</feature>
<name>A0A562L0F9_9GAMM</name>
<proteinExistence type="predicted"/>
<accession>A0A562L0F9</accession>
<comment type="caution">
    <text evidence="2">The sequence shown here is derived from an EMBL/GenBank/DDBJ whole genome shotgun (WGS) entry which is preliminary data.</text>
</comment>
<dbReference type="AlphaFoldDB" id="A0A562L0F9"/>
<keyword evidence="1" id="KW-0812">Transmembrane</keyword>
<keyword evidence="3" id="KW-1185">Reference proteome</keyword>
<sequence length="82" mass="9310">MSDYEEPAAAPSEQLGAISRRVLIKTVLKCVLWFGLAWVITRIYPGSVWPWYVAWVFVAIGLAFSLIVLMVAFRSRYAESKN</sequence>
<keyword evidence="1" id="KW-0472">Membrane</keyword>